<dbReference type="FunFam" id="3.40.710.10:FF:000002">
    <property type="entry name" value="glutaminase kidney isoform, mitochondrial"/>
    <property type="match status" value="1"/>
</dbReference>
<evidence type="ECO:0000313" key="21">
    <source>
        <dbReference type="EMBL" id="KAK3510249.1"/>
    </source>
</evidence>
<reference evidence="21" key="1">
    <citation type="submission" date="2023-06" db="EMBL/GenBank/DDBJ databases">
        <title>Male Hemibagrus guttatus genome.</title>
        <authorList>
            <person name="Bian C."/>
        </authorList>
    </citation>
    <scope>NUCLEOTIDE SEQUENCE</scope>
    <source>
        <strain evidence="21">Male_cb2023</strain>
        <tissue evidence="21">Muscle</tissue>
    </source>
</reference>
<dbReference type="InterPro" id="IPR032675">
    <property type="entry name" value="LRR_dom_sf"/>
</dbReference>
<feature type="transmembrane region" description="Helical" evidence="18">
    <location>
        <begin position="740"/>
        <end position="758"/>
    </location>
</feature>
<dbReference type="Proteomes" id="UP001274896">
    <property type="component" value="Unassembled WGS sequence"/>
</dbReference>
<keyword evidence="11" id="KW-0007">Acetylation</keyword>
<dbReference type="GO" id="GO:0006543">
    <property type="term" value="P:L-glutamine catabolic process"/>
    <property type="evidence" value="ECO:0007669"/>
    <property type="project" value="TreeGrafter"/>
</dbReference>
<keyword evidence="10 18" id="KW-1133">Transmembrane helix</keyword>
<dbReference type="InterPro" id="IPR041541">
    <property type="entry name" value="Glutaminase_EF-hand"/>
</dbReference>
<dbReference type="Gene3D" id="1.10.238.210">
    <property type="match status" value="1"/>
</dbReference>
<sequence>TFTCPTRCTCHLELKFASCAGANLTDLPSVIPPFTEHLNLSFNHLVFIRTQAFQDVRRLHTLLLNDNRISNLTDGAFEPLDFLLRLDLSRNRISTLSEGFSLGLVYLRELSLAENQLSSLNEHYFLHLDSIRKLDLRHNSISHIHVRAFNSLSTLRRVFLDHNKIGNLPNRVFSMMRNLEELGLSGNTISNLEVGILSPLTSLALLNLTFNNLTHVDFKGFLSLDTSSTHIHLHGNPWTCDCDLQRVFQKVHSVHRLQLDDYSNLSCYLPEELRDHLLRDVDNALCFAETVTVLIITVTVMITVVATIIMGFRHLEAMPHDDRMAIMEDDEEELKRNEAIADDFNRLHLEVHQGDPTTLPPPEPGDPDPEKPPVPFSKHQLGCCEGMFLRVNRYLLVSKVFYFFFYTAYGSLHPLLAVFYKQLGMNPFQSGLLVGIRYFIEFCSAPFWGVVADRYRKGKAVLLFSVFCWLVFNCGIGFVKPAAMSCKLENQLTTPTVATTVATTNGTSAPMVVSTNGSFSLNMTFTSGTVAPTTTSTNGTVGPSVTSPSGTRSDISLNPSANNTRQRRDLIGHFSSSFLLPSNQESVLSSQRRFQRDTNASINIALGVQTTIAGPEQTFPTHPQSTTSGNMSSTSTPPNPSTSTPPPKYTIEYNPDQVQAIFLLILLVVIIGEFFSAPAVTIVDTVTLQYLGTHRDRYGLQRMWGSLGWGLAMLFVGIWIDHTHVFDHIDGNASCSLPNYKIAFIVFGVFMAAALIIATQFRFEVQHSEGQAGSETERDSSGGMDGAAPPDSQEFRYMELLQLLCGVRYSTVLFVAWFMGFGYGFVFTFLYWHLQDLNGTPTLFGVCSILSHMSELAAYFTSHKLIELVGHIRVLYIGLACNTARYLYISYLNNAWTVLPMEVLQGVTHAAVWAACISYLSAAVPPALRTSAQGILQGLHLGLGRGCGAMLGGILANSFGPAETFRGIGMASLVILLLFAFIQSVTEKDKDKENKMLAENIPIPSSPVPIATIDLMPNSEVVTPSVHQEAALPARKTRHQEEQEDGAKPAWALSVSPWVTIAFAVVQIKELIVMRKTHTHTEVQPLQRKDREQRETVMFPFRCSLALKELLKPNRTSPLLCGIARDNTARAGRDNVTSATDARAPTGGCRRYLCTSAGQTKNGKDAANEKRRTAGILPSLEDLLFYTIAEGQDKIPAHKFTTALKATGLRTGDPRLKECMEMLKITLKTTSDGALDRHLFKKCVQSNIVLLTQAFRKKFVIPDFQSFTSHIDELYDSAKKLSGGQVADYIPQLAKFSPDFWAVSLCTVDGQRHTVGDTKVPFCLQSCVKPLKYAIAVHDHGTEYVHRFIGKEPSGLRFNKLFLDEDDKPHNPMVNAGAIVCTSLIKQGAGNAEKFDYVMNFMKKMAGNEYVGFSNATFQSERMSGDRNFAIGYYLKEKKCFPEGTDMTAILDFYFQLCSIEVTCESASVMAATLANGGFCPITGERVLNPEAVRNTLSLMHSCGMYDFSGQFAFHVGLPAKSGVSGGILLVVPNVMGIMCWSPPLDKLGNSVRGIKFCTDMVHLCNFHNYDNLRHFAKKLDPRREGGDERVKSVINLLFAAYTGDVSALRRFALSSMDMEQRDYDSRTALHVAAAEGHTEVVRFLLEACKVNPVPKDRWGNTPMDEAVHFGHHDVVTILQDYHNKYSPQESCTNGDKETAEKNLDGML</sequence>
<name>A0AAE0PXY3_9TELE</name>
<dbReference type="FunFam" id="1.25.40.20:FF:000019">
    <property type="entry name" value="Glutaminase liver isoform, mitochondrial"/>
    <property type="match status" value="1"/>
</dbReference>
<evidence type="ECO:0000256" key="10">
    <source>
        <dbReference type="ARBA" id="ARBA00022989"/>
    </source>
</evidence>
<feature type="compositionally biased region" description="Polar residues" evidence="17">
    <location>
        <begin position="548"/>
        <end position="564"/>
    </location>
</feature>
<dbReference type="EC" id="3.5.1.2" evidence="4"/>
<dbReference type="GO" id="GO:0006537">
    <property type="term" value="P:glutamate biosynthetic process"/>
    <property type="evidence" value="ECO:0007669"/>
    <property type="project" value="TreeGrafter"/>
</dbReference>
<evidence type="ECO:0000256" key="4">
    <source>
        <dbReference type="ARBA" id="ARBA00012918"/>
    </source>
</evidence>
<evidence type="ECO:0000256" key="11">
    <source>
        <dbReference type="ARBA" id="ARBA00022990"/>
    </source>
</evidence>
<feature type="region of interest" description="Disordered" evidence="17">
    <location>
        <begin position="352"/>
        <end position="374"/>
    </location>
</feature>
<dbReference type="Pfam" id="PF04960">
    <property type="entry name" value="Glutaminase"/>
    <property type="match status" value="1"/>
</dbReference>
<dbReference type="InterPro" id="IPR036259">
    <property type="entry name" value="MFS_trans_sf"/>
</dbReference>
<keyword evidence="22" id="KW-1185">Reference proteome</keyword>
<dbReference type="Gene3D" id="1.25.40.20">
    <property type="entry name" value="Ankyrin repeat-containing domain"/>
    <property type="match status" value="1"/>
</dbReference>
<comment type="similarity">
    <text evidence="3">Belongs to the glutaminase family.</text>
</comment>
<gene>
    <name evidence="21" type="ORF">QTP70_032405</name>
</gene>
<dbReference type="PANTHER" id="PTHR12544">
    <property type="entry name" value="GLUTAMINASE"/>
    <property type="match status" value="1"/>
</dbReference>
<dbReference type="InterPro" id="IPR024989">
    <property type="entry name" value="MFS_assoc_dom"/>
</dbReference>
<keyword evidence="13" id="KW-0496">Mitochondrion</keyword>
<comment type="catalytic activity">
    <reaction evidence="15">
        <text>L-glutamine + H2O = L-glutamate + NH4(+)</text>
        <dbReference type="Rhea" id="RHEA:15889"/>
        <dbReference type="ChEBI" id="CHEBI:15377"/>
        <dbReference type="ChEBI" id="CHEBI:28938"/>
        <dbReference type="ChEBI" id="CHEBI:29985"/>
        <dbReference type="ChEBI" id="CHEBI:58359"/>
        <dbReference type="EC" id="3.5.1.2"/>
    </reaction>
</comment>
<evidence type="ECO:0000256" key="8">
    <source>
        <dbReference type="ARBA" id="ARBA00022801"/>
    </source>
</evidence>
<evidence type="ECO:0000256" key="12">
    <source>
        <dbReference type="ARBA" id="ARBA00023043"/>
    </source>
</evidence>
<dbReference type="SMART" id="SM00369">
    <property type="entry name" value="LRR_TYP"/>
    <property type="match status" value="8"/>
</dbReference>
<dbReference type="FunFam" id="1.10.238.210:FF:000001">
    <property type="entry name" value="Glutaminase kidney isoform, mitochondrial"/>
    <property type="match status" value="1"/>
</dbReference>
<dbReference type="InterPro" id="IPR015868">
    <property type="entry name" value="Glutaminase"/>
</dbReference>
<dbReference type="InterPro" id="IPR003591">
    <property type="entry name" value="Leu-rich_rpt_typical-subtyp"/>
</dbReference>
<dbReference type="GO" id="GO:0005739">
    <property type="term" value="C:mitochondrion"/>
    <property type="evidence" value="ECO:0007669"/>
    <property type="project" value="UniProtKB-SubCell"/>
</dbReference>
<evidence type="ECO:0000256" key="17">
    <source>
        <dbReference type="SAM" id="MobiDB-lite"/>
    </source>
</evidence>
<feature type="compositionally biased region" description="Low complexity" evidence="17">
    <location>
        <begin position="625"/>
        <end position="636"/>
    </location>
</feature>
<dbReference type="Pfam" id="PF12796">
    <property type="entry name" value="Ank_2"/>
    <property type="match status" value="1"/>
</dbReference>
<feature type="transmembrane region" description="Helical" evidence="18">
    <location>
        <begin position="806"/>
        <end position="831"/>
    </location>
</feature>
<keyword evidence="9" id="KW-0809">Transit peptide</keyword>
<feature type="non-terminal residue" evidence="21">
    <location>
        <position position="1"/>
    </location>
</feature>
<feature type="transmembrane region" description="Helical" evidence="18">
    <location>
        <begin position="703"/>
        <end position="720"/>
    </location>
</feature>
<dbReference type="Gene3D" id="3.80.10.10">
    <property type="entry name" value="Ribonuclease Inhibitor"/>
    <property type="match status" value="2"/>
</dbReference>
<dbReference type="Pfam" id="PF12832">
    <property type="entry name" value="MFS_1_like"/>
    <property type="match status" value="1"/>
</dbReference>
<dbReference type="SMART" id="SM00248">
    <property type="entry name" value="ANK"/>
    <property type="match status" value="2"/>
</dbReference>
<evidence type="ECO:0000256" key="2">
    <source>
        <dbReference type="ARBA" id="ARBA00004173"/>
    </source>
</evidence>
<feature type="region of interest" description="Disordered" evidence="17">
    <location>
        <begin position="533"/>
        <end position="564"/>
    </location>
</feature>
<evidence type="ECO:0000256" key="14">
    <source>
        <dbReference type="ARBA" id="ARBA00023136"/>
    </source>
</evidence>
<feature type="repeat" description="ANK" evidence="16">
    <location>
        <begin position="1625"/>
        <end position="1647"/>
    </location>
</feature>
<feature type="domain" description="Glutaminase EF-hand" evidence="20">
    <location>
        <begin position="1181"/>
        <end position="1262"/>
    </location>
</feature>
<feature type="region of interest" description="Disordered" evidence="17">
    <location>
        <begin position="1688"/>
        <end position="1708"/>
    </location>
</feature>
<keyword evidence="8" id="KW-0378">Hydrolase</keyword>
<dbReference type="NCBIfam" id="TIGR03814">
    <property type="entry name" value="Gln_ase"/>
    <property type="match status" value="1"/>
</dbReference>
<keyword evidence="12 16" id="KW-0040">ANK repeat</keyword>
<dbReference type="PROSITE" id="PS50088">
    <property type="entry name" value="ANK_REPEAT"/>
    <property type="match status" value="1"/>
</dbReference>
<feature type="transmembrane region" description="Helical" evidence="18">
    <location>
        <begin position="400"/>
        <end position="420"/>
    </location>
</feature>
<evidence type="ECO:0000256" key="18">
    <source>
        <dbReference type="SAM" id="Phobius"/>
    </source>
</evidence>
<evidence type="ECO:0000256" key="6">
    <source>
        <dbReference type="ARBA" id="ARBA00022692"/>
    </source>
</evidence>
<dbReference type="PROSITE" id="PS50297">
    <property type="entry name" value="ANK_REP_REGION"/>
    <property type="match status" value="1"/>
</dbReference>
<dbReference type="HAMAP" id="MF_00313">
    <property type="entry name" value="Glutaminase"/>
    <property type="match status" value="1"/>
</dbReference>
<feature type="compositionally biased region" description="Basic and acidic residues" evidence="17">
    <location>
        <begin position="1695"/>
        <end position="1708"/>
    </location>
</feature>
<dbReference type="CDD" id="cd17335">
    <property type="entry name" value="MFS_MFSD6"/>
    <property type="match status" value="1"/>
</dbReference>
<accession>A0AAE0PXY3</accession>
<dbReference type="EMBL" id="JAUCMX010000026">
    <property type="protein sequence ID" value="KAK3510249.1"/>
    <property type="molecule type" value="Genomic_DNA"/>
</dbReference>
<dbReference type="Pfam" id="PF13855">
    <property type="entry name" value="LRR_8"/>
    <property type="match status" value="2"/>
</dbReference>
<comment type="caution">
    <text evidence="21">The sequence shown here is derived from an EMBL/GenBank/DDBJ whole genome shotgun (WGS) entry which is preliminary data.</text>
</comment>
<keyword evidence="6 18" id="KW-0812">Transmembrane</keyword>
<organism evidence="21 22">
    <name type="scientific">Hemibagrus guttatus</name>
    <dbReference type="NCBI Taxonomy" id="175788"/>
    <lineage>
        <taxon>Eukaryota</taxon>
        <taxon>Metazoa</taxon>
        <taxon>Chordata</taxon>
        <taxon>Craniata</taxon>
        <taxon>Vertebrata</taxon>
        <taxon>Euteleostomi</taxon>
        <taxon>Actinopterygii</taxon>
        <taxon>Neopterygii</taxon>
        <taxon>Teleostei</taxon>
        <taxon>Ostariophysi</taxon>
        <taxon>Siluriformes</taxon>
        <taxon>Bagridae</taxon>
        <taxon>Hemibagrus</taxon>
    </lineage>
</organism>
<dbReference type="Gene3D" id="3.40.710.10">
    <property type="entry name" value="DD-peptidase/beta-lactamase superfamily"/>
    <property type="match status" value="1"/>
</dbReference>
<evidence type="ECO:0000256" key="3">
    <source>
        <dbReference type="ARBA" id="ARBA00011076"/>
    </source>
</evidence>
<evidence type="ECO:0000259" key="20">
    <source>
        <dbReference type="Pfam" id="PF17959"/>
    </source>
</evidence>
<feature type="domain" description="Major facilitator superfamily associated" evidence="19">
    <location>
        <begin position="399"/>
        <end position="966"/>
    </location>
</feature>
<dbReference type="SUPFAM" id="SSF103473">
    <property type="entry name" value="MFS general substrate transporter"/>
    <property type="match status" value="1"/>
</dbReference>
<dbReference type="GO" id="GO:0016020">
    <property type="term" value="C:membrane"/>
    <property type="evidence" value="ECO:0007669"/>
    <property type="project" value="UniProtKB-SubCell"/>
</dbReference>
<dbReference type="InterPro" id="IPR002110">
    <property type="entry name" value="Ankyrin_rpt"/>
</dbReference>
<evidence type="ECO:0000256" key="15">
    <source>
        <dbReference type="ARBA" id="ARBA00049534"/>
    </source>
</evidence>
<feature type="transmembrane region" description="Helical" evidence="18">
    <location>
        <begin position="460"/>
        <end position="479"/>
    </location>
</feature>
<evidence type="ECO:0000256" key="5">
    <source>
        <dbReference type="ARBA" id="ARBA00022614"/>
    </source>
</evidence>
<keyword evidence="14 18" id="KW-0472">Membrane</keyword>
<feature type="compositionally biased region" description="Low complexity" evidence="17">
    <location>
        <begin position="533"/>
        <end position="547"/>
    </location>
</feature>
<dbReference type="Gene3D" id="1.20.1250.20">
    <property type="entry name" value="MFS general substrate transporter like domains"/>
    <property type="match status" value="3"/>
</dbReference>
<evidence type="ECO:0000256" key="1">
    <source>
        <dbReference type="ARBA" id="ARBA00004141"/>
    </source>
</evidence>
<feature type="transmembrane region" description="Helical" evidence="18">
    <location>
        <begin position="291"/>
        <end position="312"/>
    </location>
</feature>
<dbReference type="Pfam" id="PF17959">
    <property type="entry name" value="EF-hand_14"/>
    <property type="match status" value="1"/>
</dbReference>
<dbReference type="SUPFAM" id="SSF56601">
    <property type="entry name" value="beta-lactamase/transpeptidase-like"/>
    <property type="match status" value="1"/>
</dbReference>
<evidence type="ECO:0000256" key="9">
    <source>
        <dbReference type="ARBA" id="ARBA00022946"/>
    </source>
</evidence>
<keyword evidence="7" id="KW-0677">Repeat</keyword>
<feature type="transmembrane region" description="Helical" evidence="18">
    <location>
        <begin position="660"/>
        <end position="683"/>
    </location>
</feature>
<proteinExistence type="inferred from homology"/>
<evidence type="ECO:0000256" key="16">
    <source>
        <dbReference type="PROSITE-ProRule" id="PRU00023"/>
    </source>
</evidence>
<dbReference type="PROSITE" id="PS51450">
    <property type="entry name" value="LRR"/>
    <property type="match status" value="4"/>
</dbReference>
<dbReference type="InterPro" id="IPR001611">
    <property type="entry name" value="Leu-rich_rpt"/>
</dbReference>
<feature type="region of interest" description="Disordered" evidence="17">
    <location>
        <begin position="613"/>
        <end position="650"/>
    </location>
</feature>
<evidence type="ECO:0000256" key="13">
    <source>
        <dbReference type="ARBA" id="ARBA00023128"/>
    </source>
</evidence>
<protein>
    <recommendedName>
        <fullName evidence="4">glutaminase</fullName>
        <ecNumber evidence="4">3.5.1.2</ecNumber>
    </recommendedName>
</protein>
<dbReference type="PANTHER" id="PTHR12544:SF49">
    <property type="entry name" value="GLUTAMINASE KIDNEY ISOFORM, MITOCHONDRIAL"/>
    <property type="match status" value="1"/>
</dbReference>
<evidence type="ECO:0000256" key="7">
    <source>
        <dbReference type="ARBA" id="ARBA00022737"/>
    </source>
</evidence>
<evidence type="ECO:0000259" key="19">
    <source>
        <dbReference type="Pfam" id="PF12832"/>
    </source>
</evidence>
<dbReference type="InterPro" id="IPR036770">
    <property type="entry name" value="Ankyrin_rpt-contain_sf"/>
</dbReference>
<dbReference type="SUPFAM" id="SSF48403">
    <property type="entry name" value="Ankyrin repeat"/>
    <property type="match status" value="1"/>
</dbReference>
<feature type="transmembrane region" description="Helical" evidence="18">
    <location>
        <begin position="432"/>
        <end position="451"/>
    </location>
</feature>
<feature type="compositionally biased region" description="Pro residues" evidence="17">
    <location>
        <begin position="637"/>
        <end position="648"/>
    </location>
</feature>
<feature type="compositionally biased region" description="Polar residues" evidence="17">
    <location>
        <begin position="613"/>
        <end position="624"/>
    </location>
</feature>
<comment type="subcellular location">
    <subcellularLocation>
        <location evidence="1">Membrane</location>
        <topology evidence="1">Multi-pass membrane protein</topology>
    </subcellularLocation>
    <subcellularLocation>
        <location evidence="2">Mitochondrion</location>
    </subcellularLocation>
</comment>
<evidence type="ECO:0000313" key="22">
    <source>
        <dbReference type="Proteomes" id="UP001274896"/>
    </source>
</evidence>
<dbReference type="SUPFAM" id="SSF52058">
    <property type="entry name" value="L domain-like"/>
    <property type="match status" value="1"/>
</dbReference>
<keyword evidence="5" id="KW-0433">Leucine-rich repeat</keyword>
<dbReference type="GO" id="GO:0004359">
    <property type="term" value="F:glutaminase activity"/>
    <property type="evidence" value="ECO:0007669"/>
    <property type="project" value="UniProtKB-EC"/>
</dbReference>
<dbReference type="InterPro" id="IPR012338">
    <property type="entry name" value="Beta-lactam/transpept-like"/>
</dbReference>